<dbReference type="EMBL" id="BARS01044674">
    <property type="protein sequence ID" value="GAG38728.1"/>
    <property type="molecule type" value="Genomic_DNA"/>
</dbReference>
<dbReference type="Pfam" id="PF17836">
    <property type="entry name" value="PglD_N"/>
    <property type="match status" value="1"/>
</dbReference>
<dbReference type="InterPro" id="IPR041561">
    <property type="entry name" value="PglD_N"/>
</dbReference>
<proteinExistence type="predicted"/>
<feature type="non-terminal residue" evidence="2">
    <location>
        <position position="40"/>
    </location>
</feature>
<feature type="domain" description="PglD N-terminal" evidence="1">
    <location>
        <begin position="4"/>
        <end position="37"/>
    </location>
</feature>
<dbReference type="AlphaFoldDB" id="X0XPZ6"/>
<reference evidence="2" key="1">
    <citation type="journal article" date="2014" name="Front. Microbiol.">
        <title>High frequency of phylogenetically diverse reductive dehalogenase-homologous genes in deep subseafloor sedimentary metagenomes.</title>
        <authorList>
            <person name="Kawai M."/>
            <person name="Futagami T."/>
            <person name="Toyoda A."/>
            <person name="Takaki Y."/>
            <person name="Nishi S."/>
            <person name="Hori S."/>
            <person name="Arai W."/>
            <person name="Tsubouchi T."/>
            <person name="Morono Y."/>
            <person name="Uchiyama I."/>
            <person name="Ito T."/>
            <person name="Fujiyama A."/>
            <person name="Inagaki F."/>
            <person name="Takami H."/>
        </authorList>
    </citation>
    <scope>NUCLEOTIDE SEQUENCE</scope>
    <source>
        <strain evidence="2">Expedition CK06-06</strain>
    </source>
</reference>
<protein>
    <recommendedName>
        <fullName evidence="1">PglD N-terminal domain-containing protein</fullName>
    </recommendedName>
</protein>
<evidence type="ECO:0000259" key="1">
    <source>
        <dbReference type="Pfam" id="PF17836"/>
    </source>
</evidence>
<accession>X0XPZ6</accession>
<comment type="caution">
    <text evidence="2">The sequence shown here is derived from an EMBL/GenBank/DDBJ whole genome shotgun (WGS) entry which is preliminary data.</text>
</comment>
<organism evidence="2">
    <name type="scientific">marine sediment metagenome</name>
    <dbReference type="NCBI Taxonomy" id="412755"/>
    <lineage>
        <taxon>unclassified sequences</taxon>
        <taxon>metagenomes</taxon>
        <taxon>ecological metagenomes</taxon>
    </lineage>
</organism>
<name>X0XPZ6_9ZZZZ</name>
<dbReference type="Gene3D" id="3.40.50.20">
    <property type="match status" value="1"/>
</dbReference>
<sequence length="40" mass="4402">MKEKIIVYGAGGHAKVVVDVLLKQSKYDIVGLIDDEESLK</sequence>
<gene>
    <name evidence="2" type="ORF">S01H1_67449</name>
</gene>
<evidence type="ECO:0000313" key="2">
    <source>
        <dbReference type="EMBL" id="GAG38728.1"/>
    </source>
</evidence>